<gene>
    <name evidence="4" type="ORF">HGRIS_008912</name>
</gene>
<feature type="domain" description="DUF8191" evidence="3">
    <location>
        <begin position="145"/>
        <end position="230"/>
    </location>
</feature>
<feature type="region of interest" description="Disordered" evidence="2">
    <location>
        <begin position="257"/>
        <end position="294"/>
    </location>
</feature>
<dbReference type="EMBL" id="JASNQZ010000012">
    <property type="protein sequence ID" value="KAL0948782.1"/>
    <property type="molecule type" value="Genomic_DNA"/>
</dbReference>
<name>A0ABR3IZY6_9AGAR</name>
<feature type="region of interest" description="Disordered" evidence="2">
    <location>
        <begin position="89"/>
        <end position="123"/>
    </location>
</feature>
<protein>
    <recommendedName>
        <fullName evidence="3">DUF8191 domain-containing protein</fullName>
    </recommendedName>
</protein>
<feature type="compositionally biased region" description="Basic and acidic residues" evidence="2">
    <location>
        <begin position="110"/>
        <end position="119"/>
    </location>
</feature>
<keyword evidence="1" id="KW-0175">Coiled coil</keyword>
<accession>A0ABR3IZY6</accession>
<dbReference type="Pfam" id="PF26609">
    <property type="entry name" value="DUF8191"/>
    <property type="match status" value="1"/>
</dbReference>
<sequence>MADNRLRQYRERIGTQKQIIATQSAENNKLRQELEALRCQLDKSNSDTDTDEEHDAPSYAHWHEADRVYRCSGCATEVVDGVCQGCGEEYDSDDEEHPEDSISTQSLALDPDRTSHERGTTPLLDPGVYLVPKEYRGREDEYRALLERGATRLMCETFHLEFRTDVGIIAWADTDLFAEFSGPGMLKHDTWCIRLGRRVVLDEEDLDGACFIQDLLEDALLFPLRSAISDKVAERWHTVQLSQLSCTWETRLMVDPNDQNAPVSEDVVQSDESADSDKENAFYDPTQYPDLLPSSKERERLIQMEDEALEDEGGKSGDVVIQQAGYEEGEDSESSDEATVDWDMPDAVWEEDTEMSQSEDSDSSSGVDMTTEDGDDSSSEGSESHSEA</sequence>
<dbReference type="Proteomes" id="UP001556367">
    <property type="component" value="Unassembled WGS sequence"/>
</dbReference>
<organism evidence="4 5">
    <name type="scientific">Hohenbuehelia grisea</name>
    <dbReference type="NCBI Taxonomy" id="104357"/>
    <lineage>
        <taxon>Eukaryota</taxon>
        <taxon>Fungi</taxon>
        <taxon>Dikarya</taxon>
        <taxon>Basidiomycota</taxon>
        <taxon>Agaricomycotina</taxon>
        <taxon>Agaricomycetes</taxon>
        <taxon>Agaricomycetidae</taxon>
        <taxon>Agaricales</taxon>
        <taxon>Pleurotineae</taxon>
        <taxon>Pleurotaceae</taxon>
        <taxon>Hohenbuehelia</taxon>
    </lineage>
</organism>
<keyword evidence="5" id="KW-1185">Reference proteome</keyword>
<evidence type="ECO:0000313" key="5">
    <source>
        <dbReference type="Proteomes" id="UP001556367"/>
    </source>
</evidence>
<evidence type="ECO:0000313" key="4">
    <source>
        <dbReference type="EMBL" id="KAL0948782.1"/>
    </source>
</evidence>
<comment type="caution">
    <text evidence="4">The sequence shown here is derived from an EMBL/GenBank/DDBJ whole genome shotgun (WGS) entry which is preliminary data.</text>
</comment>
<reference evidence="5" key="1">
    <citation type="submission" date="2024-06" db="EMBL/GenBank/DDBJ databases">
        <title>Multi-omics analyses provide insights into the biosynthesis of the anticancer antibiotic pleurotin in Hohenbuehelia grisea.</title>
        <authorList>
            <person name="Weaver J.A."/>
            <person name="Alberti F."/>
        </authorList>
    </citation>
    <scope>NUCLEOTIDE SEQUENCE [LARGE SCALE GENOMIC DNA]</scope>
    <source>
        <strain evidence="5">T-177</strain>
    </source>
</reference>
<evidence type="ECO:0000256" key="1">
    <source>
        <dbReference type="SAM" id="Coils"/>
    </source>
</evidence>
<feature type="coiled-coil region" evidence="1">
    <location>
        <begin position="20"/>
        <end position="47"/>
    </location>
</feature>
<feature type="region of interest" description="Disordered" evidence="2">
    <location>
        <begin position="307"/>
        <end position="388"/>
    </location>
</feature>
<proteinExistence type="predicted"/>
<evidence type="ECO:0000259" key="3">
    <source>
        <dbReference type="Pfam" id="PF26609"/>
    </source>
</evidence>
<dbReference type="InterPro" id="IPR058504">
    <property type="entry name" value="DUF8191"/>
</dbReference>
<feature type="compositionally biased region" description="Acidic residues" evidence="2">
    <location>
        <begin position="327"/>
        <end position="362"/>
    </location>
</feature>
<evidence type="ECO:0000256" key="2">
    <source>
        <dbReference type="SAM" id="MobiDB-lite"/>
    </source>
</evidence>
<feature type="compositionally biased region" description="Acidic residues" evidence="2">
    <location>
        <begin position="89"/>
        <end position="98"/>
    </location>
</feature>